<feature type="region of interest" description="Disordered" evidence="3">
    <location>
        <begin position="961"/>
        <end position="980"/>
    </location>
</feature>
<dbReference type="GO" id="GO:0003700">
    <property type="term" value="F:DNA-binding transcription factor activity"/>
    <property type="evidence" value="ECO:0007669"/>
    <property type="project" value="InterPro"/>
</dbReference>
<feature type="compositionally biased region" description="Polar residues" evidence="3">
    <location>
        <begin position="685"/>
        <end position="698"/>
    </location>
</feature>
<reference evidence="5 6" key="1">
    <citation type="journal article" date="2018" name="BMC Genomics">
        <title>Genomic evidence for intraspecific hybridization in a clonal and extremely halotolerant yeast.</title>
        <authorList>
            <person name="Gostincar C."/>
            <person name="Stajich J.E."/>
            <person name="Zupancic J."/>
            <person name="Zalar P."/>
            <person name="Gunde-Cimerman N."/>
        </authorList>
    </citation>
    <scope>NUCLEOTIDE SEQUENCE [LARGE SCALE GENOMIC DNA]</scope>
    <source>
        <strain evidence="5 6">EXF-2788</strain>
    </source>
</reference>
<feature type="region of interest" description="Disordered" evidence="3">
    <location>
        <begin position="685"/>
        <end position="742"/>
    </location>
</feature>
<feature type="region of interest" description="Disordered" evidence="3">
    <location>
        <begin position="897"/>
        <end position="930"/>
    </location>
</feature>
<keyword evidence="2" id="KW-0539">Nucleus</keyword>
<feature type="compositionally biased region" description="Low complexity" evidence="3">
    <location>
        <begin position="279"/>
        <end position="292"/>
    </location>
</feature>
<feature type="compositionally biased region" description="Polar residues" evidence="3">
    <location>
        <begin position="716"/>
        <end position="730"/>
    </location>
</feature>
<feature type="region of interest" description="Disordered" evidence="3">
    <location>
        <begin position="480"/>
        <end position="546"/>
    </location>
</feature>
<feature type="compositionally biased region" description="Basic and acidic residues" evidence="3">
    <location>
        <begin position="1296"/>
        <end position="1311"/>
    </location>
</feature>
<dbReference type="GO" id="GO:0005634">
    <property type="term" value="C:nucleus"/>
    <property type="evidence" value="ECO:0007669"/>
    <property type="project" value="UniProtKB-SubCell"/>
</dbReference>
<feature type="region of interest" description="Disordered" evidence="3">
    <location>
        <begin position="558"/>
        <end position="652"/>
    </location>
</feature>
<dbReference type="SMART" id="SM00339">
    <property type="entry name" value="FH"/>
    <property type="match status" value="1"/>
</dbReference>
<feature type="compositionally biased region" description="Low complexity" evidence="3">
    <location>
        <begin position="516"/>
        <end position="532"/>
    </location>
</feature>
<proteinExistence type="predicted"/>
<feature type="compositionally biased region" description="Basic residues" evidence="3">
    <location>
        <begin position="58"/>
        <end position="70"/>
    </location>
</feature>
<sequence length="1460" mass="161187">MPSLTSNLASRAMGQELSSAAAGDGNIAVNGAADAAQKLPSAQRESDTRILPEPTIPSHHKKSQSLKKRKRDPELGHAMSSSRSRTPPHRLSNTFHRDQESPVQMRVRSRSPPVAGVRRDEFRRLRDHWSPTRWEDPARSSSFEGAQAWSKDHTTSRLGRFSWSPTSSSKISRRWTPSPPARAFDRALRQPRSPDRPVTSPPRREEESSRSALWSTAVSQRERYPPKSSRRSPSPPKKDYRNLTWRRSRDSLASNLSDNLKDASQQTSGQRQNVVTQHSLSSPTSPSNSRNLIDFNGLRAVPTGPKTVRQHSRPEAATPLADTDRSLPARPALQDVDAFVRAAPHAFLSSRWLPPQQATIQHLRGYFAKRSPDRIFVDALGYYLLFNDDEEGHSNMDKLVAETPHRDKLFGMYRLTLEAYHNGQENPNSSITKAFDSHKRSTQELREEAAGLVANDFHQEEDNLMGLLSQKEDVIRKKDVGEKISSTTSNRMQPKPETSRLPSPSRTFGRQDIDDTSSVSSRTGTSSDLSASRKTRCHVPLPESRDELRSFAQASTNFEPVPDHSRAKHPGSQKSSFQAENGRTIAREGARTSQSSAIMIDTHPSDQEIPKRTSETIRGGPKSPKGSNIINPPDQRTHLDDPGTGSPSHVVANVPKETGKAQHLDQHLDFEDDEASDLVERSFTQRAPSTVCASQDTKACSKPQFKRIKISREPSKTGQSQGFTSASSKVQPPVAPEPHAQELRRQKLENDRVESAMHDAEIQNALEVPESPAELRSSSANESAAADHFSIGANLRQSIANTEVAAKPKAKRTRQSLVICSVCQENKTYTSNPLAKTCCSTCKQQQQQEQITAQDGKQCANNDTGAEPQGSKATAVGSMGLSRQDHKECTDFVRPMEAAESKERSDNVQVKASGFNGESSDSLAPNGRTASTVPAHMDIRSSTGFATIPANFREDQIEHTDTLRGREAKTPDDVEVGPSVQENVCEERPLDRCSTIEDSRPIKRKRRNFTDGNFPGNSHARAKGSYIRLIGMALCDSPDHRMQLRGIAAWIAENIPSYDLGDGNWEHGLDVTLRAHVGDKGKMMFKMIDFKPGIDDDSHGSKEWYQMHETLANTHERWDPNLKQAVSPPSASFEETTGAVGASQQSKASGHEHGVRNDDAPNDYHYMEASLAGALKDRSGQAQSAKSLKGSIGSHQDGPSATDIPNSPKHVDPDDNTASKNTKAGEDSEDEPLDTVRRRYAAPEAQMKAPEEIGRMQGLPRSNQRPNKPTIAPEESGSEEGTLSKTNTWQSPTRGAADDDRSLFELAKQDEQDGTDSTLSLFDEWPAYRTAGQIDRKAKMAEIKNRPSRKAMFGKPALYSRLGSQEASQSGHAMNRIENVSTEKPSEKQALSARAVAHSIDPFPVERNVVYYDTPEEFFGLPHHLVPVMYNGQLAFRDGTKDPSSRVRKAQAYFPTGLGG</sequence>
<feature type="region of interest" description="Disordered" evidence="3">
    <location>
        <begin position="1176"/>
        <end position="1318"/>
    </location>
</feature>
<evidence type="ECO:0000313" key="5">
    <source>
        <dbReference type="EMBL" id="RMY93128.1"/>
    </source>
</evidence>
<dbReference type="EMBL" id="QWIR01000023">
    <property type="protein sequence ID" value="RMY93128.1"/>
    <property type="molecule type" value="Genomic_DNA"/>
</dbReference>
<feature type="compositionally biased region" description="Basic and acidic residues" evidence="3">
    <location>
        <begin position="897"/>
        <end position="906"/>
    </location>
</feature>
<dbReference type="InterPro" id="IPR036388">
    <property type="entry name" value="WH-like_DNA-bd_sf"/>
</dbReference>
<feature type="domain" description="Fork-head" evidence="4">
    <location>
        <begin position="1021"/>
        <end position="1109"/>
    </location>
</feature>
<dbReference type="GO" id="GO:0043565">
    <property type="term" value="F:sequence-specific DNA binding"/>
    <property type="evidence" value="ECO:0007669"/>
    <property type="project" value="InterPro"/>
</dbReference>
<feature type="compositionally biased region" description="Polar residues" evidence="3">
    <location>
        <begin position="251"/>
        <end position="278"/>
    </location>
</feature>
<feature type="compositionally biased region" description="Polar residues" evidence="3">
    <location>
        <begin position="1279"/>
        <end position="1293"/>
    </location>
</feature>
<dbReference type="Proteomes" id="UP000268823">
    <property type="component" value="Unassembled WGS sequence"/>
</dbReference>
<feature type="region of interest" description="Disordered" evidence="3">
    <location>
        <begin position="1115"/>
        <end position="1163"/>
    </location>
</feature>
<feature type="compositionally biased region" description="Basic and acidic residues" evidence="3">
    <location>
        <begin position="1149"/>
        <end position="1159"/>
    </location>
</feature>
<feature type="compositionally biased region" description="Polar residues" evidence="3">
    <location>
        <begin position="1193"/>
        <end position="1205"/>
    </location>
</feature>
<evidence type="ECO:0000256" key="2">
    <source>
        <dbReference type="PROSITE-ProRule" id="PRU00089"/>
    </source>
</evidence>
<feature type="DNA-binding region" description="Fork-head" evidence="2">
    <location>
        <begin position="1021"/>
        <end position="1109"/>
    </location>
</feature>
<evidence type="ECO:0000256" key="3">
    <source>
        <dbReference type="SAM" id="MobiDB-lite"/>
    </source>
</evidence>
<feature type="compositionally biased region" description="Basic and acidic residues" evidence="3">
    <location>
        <begin position="603"/>
        <end position="615"/>
    </location>
</feature>
<gene>
    <name evidence="5" type="ORF">D0861_02059</name>
</gene>
<feature type="region of interest" description="Disordered" evidence="3">
    <location>
        <begin position="34"/>
        <end position="325"/>
    </location>
</feature>
<dbReference type="Pfam" id="PF11767">
    <property type="entry name" value="SET_assoc"/>
    <property type="match status" value="1"/>
</dbReference>
<feature type="compositionally biased region" description="Polar residues" evidence="3">
    <location>
        <begin position="916"/>
        <end position="930"/>
    </location>
</feature>
<dbReference type="InterPro" id="IPR001766">
    <property type="entry name" value="Fork_head_dom"/>
</dbReference>
<dbReference type="PROSITE" id="PS50039">
    <property type="entry name" value="FORK_HEAD_3"/>
    <property type="match status" value="1"/>
</dbReference>
<feature type="region of interest" description="Disordered" evidence="3">
    <location>
        <begin position="858"/>
        <end position="884"/>
    </location>
</feature>
<organism evidence="5 6">
    <name type="scientific">Hortaea werneckii</name>
    <name type="common">Black yeast</name>
    <name type="synonym">Cladosporium werneckii</name>
    <dbReference type="NCBI Taxonomy" id="91943"/>
    <lineage>
        <taxon>Eukaryota</taxon>
        <taxon>Fungi</taxon>
        <taxon>Dikarya</taxon>
        <taxon>Ascomycota</taxon>
        <taxon>Pezizomycotina</taxon>
        <taxon>Dothideomycetes</taxon>
        <taxon>Dothideomycetidae</taxon>
        <taxon>Mycosphaerellales</taxon>
        <taxon>Teratosphaeriaceae</taxon>
        <taxon>Hortaea</taxon>
    </lineage>
</organism>
<dbReference type="OrthoDB" id="5431456at2759"/>
<feature type="compositionally biased region" description="Basic and acidic residues" evidence="3">
    <location>
        <begin position="961"/>
        <end position="972"/>
    </location>
</feature>
<comment type="caution">
    <text evidence="5">The sequence shown here is derived from an EMBL/GenBank/DDBJ whole genome shotgun (WGS) entry which is preliminary data.</text>
</comment>
<dbReference type="Pfam" id="PF00250">
    <property type="entry name" value="Forkhead"/>
    <property type="match status" value="1"/>
</dbReference>
<protein>
    <recommendedName>
        <fullName evidence="4">Fork-head domain-containing protein</fullName>
    </recommendedName>
</protein>
<dbReference type="InterPro" id="IPR024636">
    <property type="entry name" value="SET_assoc"/>
</dbReference>
<dbReference type="Gene3D" id="1.10.10.10">
    <property type="entry name" value="Winged helix-like DNA-binding domain superfamily/Winged helix DNA-binding domain"/>
    <property type="match status" value="1"/>
</dbReference>
<feature type="compositionally biased region" description="Basic and acidic residues" evidence="3">
    <location>
        <begin position="183"/>
        <end position="195"/>
    </location>
</feature>
<evidence type="ECO:0000259" key="4">
    <source>
        <dbReference type="PROSITE" id="PS50039"/>
    </source>
</evidence>
<dbReference type="VEuPathDB" id="FungiDB:BTJ68_04668"/>
<name>A0A3M7FW87_HORWE</name>
<comment type="subcellular location">
    <subcellularLocation>
        <location evidence="2">Nucleus</location>
    </subcellularLocation>
</comment>
<dbReference type="InterPro" id="IPR036390">
    <property type="entry name" value="WH_DNA-bd_sf"/>
</dbReference>
<dbReference type="SUPFAM" id="SSF46785">
    <property type="entry name" value="Winged helix' DNA-binding domain"/>
    <property type="match status" value="1"/>
</dbReference>
<keyword evidence="1 2" id="KW-0238">DNA-binding</keyword>
<accession>A0A3M7FW87</accession>
<evidence type="ECO:0000256" key="1">
    <source>
        <dbReference type="ARBA" id="ARBA00023125"/>
    </source>
</evidence>
<feature type="compositionally biased region" description="Basic and acidic residues" evidence="3">
    <location>
        <begin position="117"/>
        <end position="138"/>
    </location>
</feature>
<feature type="compositionally biased region" description="Polar residues" evidence="3">
    <location>
        <begin position="572"/>
        <end position="581"/>
    </location>
</feature>
<evidence type="ECO:0000313" key="6">
    <source>
        <dbReference type="Proteomes" id="UP000268823"/>
    </source>
</evidence>